<dbReference type="SUPFAM" id="SSF50156">
    <property type="entry name" value="PDZ domain-like"/>
    <property type="match status" value="2"/>
</dbReference>
<dbReference type="InterPro" id="IPR051971">
    <property type="entry name" value="E3_ubiquitin-PDZ_ligase"/>
</dbReference>
<dbReference type="PANTHER" id="PTHR15545:SF8">
    <property type="entry name" value="SLO-INTERACTING PROTEIN 1"/>
    <property type="match status" value="1"/>
</dbReference>
<organism evidence="3 4">
    <name type="scientific">Patiria miniata</name>
    <name type="common">Bat star</name>
    <name type="synonym">Asterina miniata</name>
    <dbReference type="NCBI Taxonomy" id="46514"/>
    <lineage>
        <taxon>Eukaryota</taxon>
        <taxon>Metazoa</taxon>
        <taxon>Echinodermata</taxon>
        <taxon>Eleutherozoa</taxon>
        <taxon>Asterozoa</taxon>
        <taxon>Asteroidea</taxon>
        <taxon>Valvatacea</taxon>
        <taxon>Valvatida</taxon>
        <taxon>Asterinidae</taxon>
        <taxon>Patiria</taxon>
    </lineage>
</organism>
<feature type="region of interest" description="Disordered" evidence="1">
    <location>
        <begin position="472"/>
        <end position="491"/>
    </location>
</feature>
<feature type="region of interest" description="Disordered" evidence="1">
    <location>
        <begin position="401"/>
        <end position="462"/>
    </location>
</feature>
<keyword evidence="4" id="KW-1185">Reference proteome</keyword>
<feature type="compositionally biased region" description="Polar residues" evidence="1">
    <location>
        <begin position="425"/>
        <end position="447"/>
    </location>
</feature>
<feature type="domain" description="PDZ" evidence="2">
    <location>
        <begin position="36"/>
        <end position="71"/>
    </location>
</feature>
<dbReference type="OrthoDB" id="6270329at2759"/>
<feature type="compositionally biased region" description="Polar residues" evidence="1">
    <location>
        <begin position="335"/>
        <end position="347"/>
    </location>
</feature>
<dbReference type="AlphaFoldDB" id="A0A913ZSS4"/>
<feature type="compositionally biased region" description="Polar residues" evidence="1">
    <location>
        <begin position="526"/>
        <end position="535"/>
    </location>
</feature>
<dbReference type="InterPro" id="IPR001478">
    <property type="entry name" value="PDZ"/>
</dbReference>
<feature type="compositionally biased region" description="Basic and acidic residues" evidence="1">
    <location>
        <begin position="313"/>
        <end position="334"/>
    </location>
</feature>
<dbReference type="GeneID" id="119726491"/>
<dbReference type="Proteomes" id="UP000887568">
    <property type="component" value="Unplaced"/>
</dbReference>
<dbReference type="CDD" id="cd06716">
    <property type="entry name" value="PDZ2-PDZRN4-like"/>
    <property type="match status" value="1"/>
</dbReference>
<feature type="compositionally biased region" description="Basic and acidic residues" evidence="1">
    <location>
        <begin position="401"/>
        <end position="418"/>
    </location>
</feature>
<evidence type="ECO:0000313" key="3">
    <source>
        <dbReference type="EnsemblMetazoa" id="XP_038054131.1"/>
    </source>
</evidence>
<dbReference type="OMA" id="HAGCGQL"/>
<proteinExistence type="predicted"/>
<accession>A0A913ZSS4</accession>
<dbReference type="InterPro" id="IPR036034">
    <property type="entry name" value="PDZ_sf"/>
</dbReference>
<evidence type="ECO:0000256" key="1">
    <source>
        <dbReference type="SAM" id="MobiDB-lite"/>
    </source>
</evidence>
<dbReference type="Gene3D" id="6.20.370.60">
    <property type="match status" value="1"/>
</dbReference>
<feature type="compositionally biased region" description="Basic and acidic residues" evidence="1">
    <location>
        <begin position="586"/>
        <end position="602"/>
    </location>
</feature>
<dbReference type="EnsemblMetazoa" id="XM_038198203.1">
    <property type="protein sequence ID" value="XP_038054131.1"/>
    <property type="gene ID" value="LOC119726491"/>
</dbReference>
<dbReference type="Pfam" id="PF00595">
    <property type="entry name" value="PDZ"/>
    <property type="match status" value="1"/>
</dbReference>
<dbReference type="RefSeq" id="XP_038054131.1">
    <property type="nucleotide sequence ID" value="XM_038198203.1"/>
</dbReference>
<evidence type="ECO:0000259" key="2">
    <source>
        <dbReference type="PROSITE" id="PS50106"/>
    </source>
</evidence>
<evidence type="ECO:0000313" key="4">
    <source>
        <dbReference type="Proteomes" id="UP000887568"/>
    </source>
</evidence>
<feature type="region of interest" description="Disordered" evidence="1">
    <location>
        <begin position="526"/>
        <end position="618"/>
    </location>
</feature>
<feature type="domain" description="PDZ" evidence="2">
    <location>
        <begin position="169"/>
        <end position="251"/>
    </location>
</feature>
<dbReference type="PROSITE" id="PS50106">
    <property type="entry name" value="PDZ"/>
    <property type="match status" value="2"/>
</dbReference>
<feature type="compositionally biased region" description="Low complexity" evidence="1">
    <location>
        <begin position="542"/>
        <end position="551"/>
    </location>
</feature>
<name>A0A913ZSS4_PATMI</name>
<sequence>MATASNIPMSEDDDLQLDPVPGDLSYGSFAAMDFIILNVNGVDLSKATHEEAVEAFKNATEPIIVQVLRRAPRSKAPGDKEGAALCNVGTQTELQSEDLLWKVLQRCPSPLDSKNGDLVMDGLCEISPQEQMTVIDDDLMNDLDAMDNVDIPIIDEDGMDKAYELEYEDVTLRRDTGGAKLGLTLCYGTEEDTGIFISEVDPNSIAGEDGRIREGDQILQINGEDVHSNDHALSLFTQQSDTTSLLVCRSQLQYDECLFDEHNALLEDIQLDMLEQTHQEAMQFTSCLLAEHDSRQLDDDSKTDTTGTTETTSLHHEKDSGVGRATDESVRNDESSGQENDCSSTHQKYVPQQARLGSRDLRYSNDSFISNGVTEADFPAHEISLEDCMKFQAALESKCDKHMRSDTDESMRGKESKVMRLGSDSMETTSLSGDSLSRTSRNRSGASDQDEATKHRDGTKSNVWVAQQNGQKSLVPNGRPQGSPEEPQDQGFELESRKLEMIVENGQVGSPTHRPTELVLDSLRNSDNGLHQMSPSEKDTKTMTSSSSGSTRQHRAPRTVPGSPSRSKSSSGSRDRSKSSSSSGSGKEKSSPVKTASEKDSEANVPPYPPKPYRRRPATNPHLRAQQCVQRNPYVLQQEEAAAHLIRQNWKLQQQNRQLKKSLESLGPSQKLQPCQSIMSIPSHAKHYRSYLHLVNQNEENSLGPSQPSKIINHNEWKVKIRSDGTRYITKKNTRGKILKDRANKIQEERGGLTTDDEAMSEMKLGRYWSKEDRKRHLERARDQRLRREYMEQSRMECLQEQMEDEGKKEPNIVELSQRKMLRKKSGRKMMLDDFTTVQEMLVHGTRVSPETAKAFYNPLLNVTTV</sequence>
<protein>
    <recommendedName>
        <fullName evidence="2">PDZ domain-containing protein</fullName>
    </recommendedName>
</protein>
<feature type="compositionally biased region" description="Low complexity" evidence="1">
    <location>
        <begin position="561"/>
        <end position="572"/>
    </location>
</feature>
<reference evidence="3" key="1">
    <citation type="submission" date="2022-11" db="UniProtKB">
        <authorList>
            <consortium name="EnsemblMetazoa"/>
        </authorList>
    </citation>
    <scope>IDENTIFICATION</scope>
</reference>
<dbReference type="PANTHER" id="PTHR15545">
    <property type="entry name" value="PDZ DOMAIN CONTAINING RING FINGER PROTEIN 3, 4"/>
    <property type="match status" value="1"/>
</dbReference>
<feature type="region of interest" description="Disordered" evidence="1">
    <location>
        <begin position="295"/>
        <end position="357"/>
    </location>
</feature>
<dbReference type="Gene3D" id="2.30.42.10">
    <property type="match status" value="1"/>
</dbReference>
<dbReference type="SMART" id="SM00228">
    <property type="entry name" value="PDZ"/>
    <property type="match status" value="2"/>
</dbReference>